<dbReference type="EMBL" id="GG662693">
    <property type="protein sequence ID" value="EAR96359.2"/>
    <property type="molecule type" value="Genomic_DNA"/>
</dbReference>
<proteinExistence type="predicted"/>
<evidence type="ECO:0000313" key="2">
    <source>
        <dbReference type="Proteomes" id="UP000009168"/>
    </source>
</evidence>
<dbReference type="AlphaFoldDB" id="I7LUZ5"/>
<dbReference type="KEGG" id="tet:TTHERM_00189280"/>
<dbReference type="RefSeq" id="XP_001016604.2">
    <property type="nucleotide sequence ID" value="XM_001016604.2"/>
</dbReference>
<accession>I7LUZ5</accession>
<organism evidence="1 2">
    <name type="scientific">Tetrahymena thermophila (strain SB210)</name>
    <dbReference type="NCBI Taxonomy" id="312017"/>
    <lineage>
        <taxon>Eukaryota</taxon>
        <taxon>Sar</taxon>
        <taxon>Alveolata</taxon>
        <taxon>Ciliophora</taxon>
        <taxon>Intramacronucleata</taxon>
        <taxon>Oligohymenophorea</taxon>
        <taxon>Hymenostomatida</taxon>
        <taxon>Tetrahymenina</taxon>
        <taxon>Tetrahymenidae</taxon>
        <taxon>Tetrahymena</taxon>
    </lineage>
</organism>
<dbReference type="GeneID" id="7823625"/>
<keyword evidence="2" id="KW-1185">Reference proteome</keyword>
<name>I7LUZ5_TETTS</name>
<dbReference type="Proteomes" id="UP000009168">
    <property type="component" value="Unassembled WGS sequence"/>
</dbReference>
<reference evidence="2" key="1">
    <citation type="journal article" date="2006" name="PLoS Biol.">
        <title>Macronuclear genome sequence of the ciliate Tetrahymena thermophila, a model eukaryote.</title>
        <authorList>
            <person name="Eisen J.A."/>
            <person name="Coyne R.S."/>
            <person name="Wu M."/>
            <person name="Wu D."/>
            <person name="Thiagarajan M."/>
            <person name="Wortman J.R."/>
            <person name="Badger J.H."/>
            <person name="Ren Q."/>
            <person name="Amedeo P."/>
            <person name="Jones K.M."/>
            <person name="Tallon L.J."/>
            <person name="Delcher A.L."/>
            <person name="Salzberg S.L."/>
            <person name="Silva J.C."/>
            <person name="Haas B.J."/>
            <person name="Majoros W.H."/>
            <person name="Farzad M."/>
            <person name="Carlton J.M."/>
            <person name="Smith R.K. Jr."/>
            <person name="Garg J."/>
            <person name="Pearlman R.E."/>
            <person name="Karrer K.M."/>
            <person name="Sun L."/>
            <person name="Manning G."/>
            <person name="Elde N.C."/>
            <person name="Turkewitz A.P."/>
            <person name="Asai D.J."/>
            <person name="Wilkes D.E."/>
            <person name="Wang Y."/>
            <person name="Cai H."/>
            <person name="Collins K."/>
            <person name="Stewart B.A."/>
            <person name="Lee S.R."/>
            <person name="Wilamowska K."/>
            <person name="Weinberg Z."/>
            <person name="Ruzzo W.L."/>
            <person name="Wloga D."/>
            <person name="Gaertig J."/>
            <person name="Frankel J."/>
            <person name="Tsao C.-C."/>
            <person name="Gorovsky M.A."/>
            <person name="Keeling P.J."/>
            <person name="Waller R.F."/>
            <person name="Patron N.J."/>
            <person name="Cherry J.M."/>
            <person name="Stover N.A."/>
            <person name="Krieger C.J."/>
            <person name="del Toro C."/>
            <person name="Ryder H.F."/>
            <person name="Williamson S.C."/>
            <person name="Barbeau R.A."/>
            <person name="Hamilton E.P."/>
            <person name="Orias E."/>
        </authorList>
    </citation>
    <scope>NUCLEOTIDE SEQUENCE [LARGE SCALE GENOMIC DNA]</scope>
    <source>
        <strain evidence="2">SB210</strain>
    </source>
</reference>
<evidence type="ECO:0000313" key="1">
    <source>
        <dbReference type="EMBL" id="EAR96359.2"/>
    </source>
</evidence>
<sequence>MDSSQKQIKRIKKLYNILYELNFFRSFVIQDKCNLPNYIDPNQFTDDDEQQEILSEFLMPFIKPGDKHLDLIEFLIKKISKDTFEKCVLYEDDPYEFRVKRIRIMSSRLGILGQSKFSKNLNFSKVIEGKSGVEPSVKFIYELSKLTKSILKTKRQERELTHRQLFLECTYTMNNLINVDINPFSVDFPIENELLQHDDIQFYVNNIEEEVNKDNELLEGIQAERSNNQQDDEQSQLMDAYINQIEKDVLESFELCKEDLASYKNQLDFLKDQILKIFDLGRKETSKLQKKIQQQDFDKQDEKIITIDSKFQKIYRNLQQIQDQLITCNNKYHIDDRLQNLVEKITQFDQDLKQSNNDQV</sequence>
<gene>
    <name evidence="1" type="ORF">TTHERM_00189280</name>
</gene>
<dbReference type="InParanoid" id="I7LUZ5"/>
<protein>
    <submittedName>
        <fullName evidence="1">Uncharacterized protein</fullName>
    </submittedName>
</protein>